<reference evidence="2 3" key="1">
    <citation type="journal article" date="2022" name="G3 (Bethesda)">
        <title>Whole-genome sequence and methylome profiling of the almond [Prunus dulcis (Mill.) D.A. Webb] cultivar 'Nonpareil'.</title>
        <authorList>
            <person name="D'Amico-Willman K.M."/>
            <person name="Ouma W.Z."/>
            <person name="Meulia T."/>
            <person name="Sideli G.M."/>
            <person name="Gradziel T.M."/>
            <person name="Fresnedo-Ramirez J."/>
        </authorList>
    </citation>
    <scope>NUCLEOTIDE SEQUENCE [LARGE SCALE GENOMIC DNA]</scope>
    <source>
        <strain evidence="2">Clone GOH B32 T37-40</strain>
    </source>
</reference>
<sequence>MEEFIVAIVSTAVLMGFRCSALPITVLTGILFCDPDPDYDDDDPDPDSEDDPDPHSDDDPNPEFVSDSDPDPDFDSDSGLDSGSDPIPIPTQPVSYASSAAQIMTSRLTTPTHGPDCAFCEIRGSIGGYFDKGDFQ</sequence>
<evidence type="ECO:0000313" key="2">
    <source>
        <dbReference type="EMBL" id="KAI5321349.1"/>
    </source>
</evidence>
<keyword evidence="3" id="KW-1185">Reference proteome</keyword>
<dbReference type="AlphaFoldDB" id="A0AAD4VBE3"/>
<evidence type="ECO:0000313" key="3">
    <source>
        <dbReference type="Proteomes" id="UP001054821"/>
    </source>
</evidence>
<dbReference type="Proteomes" id="UP001054821">
    <property type="component" value="Chromosome 6"/>
</dbReference>
<feature type="compositionally biased region" description="Acidic residues" evidence="1">
    <location>
        <begin position="66"/>
        <end position="78"/>
    </location>
</feature>
<comment type="caution">
    <text evidence="2">The sequence shown here is derived from an EMBL/GenBank/DDBJ whole genome shotgun (WGS) entry which is preliminary data.</text>
</comment>
<protein>
    <submittedName>
        <fullName evidence="2">Uncharacterized protein</fullName>
    </submittedName>
</protein>
<gene>
    <name evidence="2" type="ORF">L3X38_030420</name>
</gene>
<proteinExistence type="predicted"/>
<evidence type="ECO:0000256" key="1">
    <source>
        <dbReference type="SAM" id="MobiDB-lite"/>
    </source>
</evidence>
<accession>A0AAD4VBE3</accession>
<dbReference type="EMBL" id="JAJFAZ020000006">
    <property type="protein sequence ID" value="KAI5321349.1"/>
    <property type="molecule type" value="Genomic_DNA"/>
</dbReference>
<organism evidence="2 3">
    <name type="scientific">Prunus dulcis</name>
    <name type="common">Almond</name>
    <name type="synonym">Amygdalus dulcis</name>
    <dbReference type="NCBI Taxonomy" id="3755"/>
    <lineage>
        <taxon>Eukaryota</taxon>
        <taxon>Viridiplantae</taxon>
        <taxon>Streptophyta</taxon>
        <taxon>Embryophyta</taxon>
        <taxon>Tracheophyta</taxon>
        <taxon>Spermatophyta</taxon>
        <taxon>Magnoliopsida</taxon>
        <taxon>eudicotyledons</taxon>
        <taxon>Gunneridae</taxon>
        <taxon>Pentapetalae</taxon>
        <taxon>rosids</taxon>
        <taxon>fabids</taxon>
        <taxon>Rosales</taxon>
        <taxon>Rosaceae</taxon>
        <taxon>Amygdaloideae</taxon>
        <taxon>Amygdaleae</taxon>
        <taxon>Prunus</taxon>
    </lineage>
</organism>
<feature type="compositionally biased region" description="Acidic residues" evidence="1">
    <location>
        <begin position="35"/>
        <end position="52"/>
    </location>
</feature>
<name>A0AAD4VBE3_PRUDU</name>
<feature type="region of interest" description="Disordered" evidence="1">
    <location>
        <begin position="33"/>
        <end position="94"/>
    </location>
</feature>